<dbReference type="SUPFAM" id="SSF51182">
    <property type="entry name" value="RmlC-like cupins"/>
    <property type="match status" value="1"/>
</dbReference>
<dbReference type="EMBL" id="CP043641">
    <property type="protein sequence ID" value="QNE33791.1"/>
    <property type="molecule type" value="Genomic_DNA"/>
</dbReference>
<proteinExistence type="predicted"/>
<dbReference type="Gene3D" id="2.60.120.10">
    <property type="entry name" value="Jelly Rolls"/>
    <property type="match status" value="1"/>
</dbReference>
<evidence type="ECO:0008006" key="3">
    <source>
        <dbReference type="Google" id="ProtNLM"/>
    </source>
</evidence>
<reference evidence="2" key="1">
    <citation type="submission" date="2019-09" db="EMBL/GenBank/DDBJ databases">
        <title>Antimicrobial potential of Antarctic Bacteria.</title>
        <authorList>
            <person name="Benaud N."/>
            <person name="Edwards R.J."/>
            <person name="Ferrari B.C."/>
        </authorList>
    </citation>
    <scope>NUCLEOTIDE SEQUENCE [LARGE SCALE GENOMIC DNA]</scope>
    <source>
        <strain evidence="2">INR9</strain>
    </source>
</reference>
<sequence length="114" mass="12318">MSAEEVPPVAREIVQDVTLANPRPVGRIQTRRITMQPDVEGGLHLHNGPVVGSIERGSAIYQVEGGTPVTLETGDTFYEEEGARIARFDAGPEGVVFLAHFPVGTHEEPTLTML</sequence>
<accession>A0A7G6Y5M6</accession>
<dbReference type="Proteomes" id="UP000515511">
    <property type="component" value="Chromosome"/>
</dbReference>
<dbReference type="AlphaFoldDB" id="A0A7G6Y5M6"/>
<gene>
    <name evidence="1" type="ORF">F1C12_00615</name>
</gene>
<dbReference type="InterPro" id="IPR014710">
    <property type="entry name" value="RmlC-like_jellyroll"/>
</dbReference>
<organism evidence="1 2">
    <name type="scientific">Leifsonia shinshuensis</name>
    <dbReference type="NCBI Taxonomy" id="150026"/>
    <lineage>
        <taxon>Bacteria</taxon>
        <taxon>Bacillati</taxon>
        <taxon>Actinomycetota</taxon>
        <taxon>Actinomycetes</taxon>
        <taxon>Micrococcales</taxon>
        <taxon>Microbacteriaceae</taxon>
        <taxon>Leifsonia</taxon>
    </lineage>
</organism>
<dbReference type="InterPro" id="IPR011051">
    <property type="entry name" value="RmlC_Cupin_sf"/>
</dbReference>
<dbReference type="KEGG" id="lse:F1C12_00615"/>
<evidence type="ECO:0000313" key="2">
    <source>
        <dbReference type="Proteomes" id="UP000515511"/>
    </source>
</evidence>
<protein>
    <recommendedName>
        <fullName evidence="3">Cupin domain-containing protein</fullName>
    </recommendedName>
</protein>
<name>A0A7G6Y5M6_9MICO</name>
<evidence type="ECO:0000313" key="1">
    <source>
        <dbReference type="EMBL" id="QNE33791.1"/>
    </source>
</evidence>
<dbReference type="RefSeq" id="WP_185276961.1">
    <property type="nucleotide sequence ID" value="NZ_CP043641.1"/>
</dbReference>